<comment type="caution">
    <text evidence="1">The sequence shown here is derived from an EMBL/GenBank/DDBJ whole genome shotgun (WGS) entry which is preliminary data.</text>
</comment>
<gene>
    <name evidence="1" type="ORF">ACI2I3_08480</name>
</gene>
<protein>
    <submittedName>
        <fullName evidence="1">Uncharacterized protein</fullName>
    </submittedName>
</protein>
<proteinExistence type="predicted"/>
<accession>A0ABW8L8X2</accession>
<sequence>MNNELKGSDLTRAMLAGGHKQIWCAVCDESDEQAMMDHYDNDFTAYIVSFHDGYFHCRAGTPWSFAVPIKISAVTQHEIEM</sequence>
<reference evidence="1 2" key="1">
    <citation type="submission" date="2024-11" db="EMBL/GenBank/DDBJ databases">
        <title>The Natural Products Discovery Center: Release of the First 8490 Sequenced Strains for Exploring Actinobacteria Biosynthetic Diversity.</title>
        <authorList>
            <person name="Kalkreuter E."/>
            <person name="Kautsar S.A."/>
            <person name="Yang D."/>
            <person name="Bader C.D."/>
            <person name="Teijaro C.N."/>
            <person name="Fluegel L."/>
            <person name="Davis C.M."/>
            <person name="Simpson J.R."/>
            <person name="Lauterbach L."/>
            <person name="Steele A.D."/>
            <person name="Gui C."/>
            <person name="Meng S."/>
            <person name="Li G."/>
            <person name="Viehrig K."/>
            <person name="Ye F."/>
            <person name="Su P."/>
            <person name="Kiefer A.F."/>
            <person name="Nichols A."/>
            <person name="Cepeda A.J."/>
            <person name="Yan W."/>
            <person name="Fan B."/>
            <person name="Jiang Y."/>
            <person name="Adhikari A."/>
            <person name="Zheng C.-J."/>
            <person name="Schuster L."/>
            <person name="Cowan T.M."/>
            <person name="Smanski M.J."/>
            <person name="Chevrette M.G."/>
            <person name="De Carvalho L.P.S."/>
            <person name="Shen B."/>
        </authorList>
    </citation>
    <scope>NUCLEOTIDE SEQUENCE [LARGE SCALE GENOMIC DNA]</scope>
    <source>
        <strain evidence="1 2">NPDC077433</strain>
    </source>
</reference>
<dbReference type="Proteomes" id="UP001620234">
    <property type="component" value="Unassembled WGS sequence"/>
</dbReference>
<keyword evidence="2" id="KW-1185">Reference proteome</keyword>
<evidence type="ECO:0000313" key="2">
    <source>
        <dbReference type="Proteomes" id="UP001620234"/>
    </source>
</evidence>
<evidence type="ECO:0000313" key="1">
    <source>
        <dbReference type="EMBL" id="MFK4001367.1"/>
    </source>
</evidence>
<name>A0ABW8L8X2_9GAMM</name>
<dbReference type="EMBL" id="JBJDPD010000014">
    <property type="protein sequence ID" value="MFK4001367.1"/>
    <property type="molecule type" value="Genomic_DNA"/>
</dbReference>
<dbReference type="RefSeq" id="WP_193006679.1">
    <property type="nucleotide sequence ID" value="NZ_CAJHAK010000004.1"/>
</dbReference>
<organism evidence="1 2">
    <name type="scientific">Psychrobacter namhaensis</name>
    <dbReference type="NCBI Taxonomy" id="292734"/>
    <lineage>
        <taxon>Bacteria</taxon>
        <taxon>Pseudomonadati</taxon>
        <taxon>Pseudomonadota</taxon>
        <taxon>Gammaproteobacteria</taxon>
        <taxon>Moraxellales</taxon>
        <taxon>Moraxellaceae</taxon>
        <taxon>Psychrobacter</taxon>
    </lineage>
</organism>